<dbReference type="AlphaFoldDB" id="A0A1I2CZZ9"/>
<sequence>MQVMAARLVEEYRGGTLENIHHGHICGIDDKGEVIYSVGDPEWVSYMRSAAKPFQAIPAFVHGVPETYSLTDQEKTLMTASHRAEPYQVEALEAMLAKIGVEERCLICSETYPLSIQARDALLLQSQPPRRLYHNCSGKHLGVLALCQAKGYPLEGYATPEHPAQREILQTIAEFSGAQAEEIQLGTDGCGFPVFALPLRQIAAMFLKLACPDLLEDHRIREAASHIGRLMNENHNMVSAPWFICSNLLKDRNIVAKGGAKGIYGFALRKERMAFALKVLDGSEEEWALIIASILEQINYSNRVTIDLMYQLASRELKNDGGLVVGTNEAVFKLNRVEEGRRSL</sequence>
<dbReference type="Proteomes" id="UP000183410">
    <property type="component" value="Unassembled WGS sequence"/>
</dbReference>
<dbReference type="PANTHER" id="PTHR42110:SF1">
    <property type="entry name" value="L-ASPARAGINASE, PUTATIVE (AFU_ORTHOLOGUE AFUA_3G11890)-RELATED"/>
    <property type="match status" value="1"/>
</dbReference>
<evidence type="ECO:0000313" key="2">
    <source>
        <dbReference type="Proteomes" id="UP000183410"/>
    </source>
</evidence>
<evidence type="ECO:0000313" key="1">
    <source>
        <dbReference type="EMBL" id="SFE73887.1"/>
    </source>
</evidence>
<dbReference type="RefSeq" id="WP_082110865.1">
    <property type="nucleotide sequence ID" value="NZ_FONN01000006.1"/>
</dbReference>
<reference evidence="2" key="1">
    <citation type="submission" date="2016-10" db="EMBL/GenBank/DDBJ databases">
        <authorList>
            <person name="Varghese N."/>
            <person name="Submissions S."/>
        </authorList>
    </citation>
    <scope>NUCLEOTIDE SEQUENCE [LARGE SCALE GENOMIC DNA]</scope>
    <source>
        <strain evidence="2">CGMCC 1.10223</strain>
    </source>
</reference>
<dbReference type="EMBL" id="FONN01000006">
    <property type="protein sequence ID" value="SFE73887.1"/>
    <property type="molecule type" value="Genomic_DNA"/>
</dbReference>
<accession>A0A1I2CZZ9</accession>
<protein>
    <submittedName>
        <fullName evidence="1">Asparaginase</fullName>
    </submittedName>
</protein>
<dbReference type="InterPro" id="IPR010349">
    <property type="entry name" value="Asparaginase_II"/>
</dbReference>
<gene>
    <name evidence="1" type="ORF">SAMN04487969_10616</name>
</gene>
<keyword evidence="2" id="KW-1185">Reference proteome</keyword>
<name>A0A1I2CZZ9_9BACL</name>
<dbReference type="Pfam" id="PF06089">
    <property type="entry name" value="Asparaginase_II"/>
    <property type="match status" value="1"/>
</dbReference>
<dbReference type="PANTHER" id="PTHR42110">
    <property type="entry name" value="L-ASPARAGINASE, PUTATIVE (AFU_ORTHOLOGUE AFUA_3G11890)-RELATED"/>
    <property type="match status" value="1"/>
</dbReference>
<proteinExistence type="predicted"/>
<organism evidence="1 2">
    <name type="scientific">Paenibacillus algorifonticola</name>
    <dbReference type="NCBI Taxonomy" id="684063"/>
    <lineage>
        <taxon>Bacteria</taxon>
        <taxon>Bacillati</taxon>
        <taxon>Bacillota</taxon>
        <taxon>Bacilli</taxon>
        <taxon>Bacillales</taxon>
        <taxon>Paenibacillaceae</taxon>
        <taxon>Paenibacillus</taxon>
    </lineage>
</organism>